<dbReference type="GO" id="GO:0005736">
    <property type="term" value="C:RNA polymerase I complex"/>
    <property type="evidence" value="ECO:0007669"/>
    <property type="project" value="TreeGrafter"/>
</dbReference>
<dbReference type="CDD" id="cd07029">
    <property type="entry name" value="RNAP_I_III_AC19"/>
    <property type="match status" value="1"/>
</dbReference>
<reference evidence="9" key="1">
    <citation type="submission" date="2018-03" db="EMBL/GenBank/DDBJ databases">
        <title>The relapsing fever spirochete Borrelia turicatae persists in the highly oxidative environment of its soft-bodied tick vector.</title>
        <authorList>
            <person name="Bourret T.J."/>
            <person name="Boyle W.K."/>
            <person name="Valenzuela J.G."/>
            <person name="Oliveira F."/>
            <person name="Lopez J.E."/>
        </authorList>
    </citation>
    <scope>NUCLEOTIDE SEQUENCE</scope>
    <source>
        <strain evidence="9">Kansas strain/isolate</strain>
        <tissue evidence="9">Salivary glands</tissue>
    </source>
</reference>
<dbReference type="FunFam" id="3.30.1360.10:FF:000006">
    <property type="entry name" value="DNA-directed RNA polymerases I and III subunit RPAC2"/>
    <property type="match status" value="1"/>
</dbReference>
<dbReference type="EMBL" id="GGLE01004568">
    <property type="protein sequence ID" value="MBY08694.1"/>
    <property type="molecule type" value="Transcribed_RNA"/>
</dbReference>
<evidence type="ECO:0000313" key="9">
    <source>
        <dbReference type="EMBL" id="MBY08694.1"/>
    </source>
</evidence>
<evidence type="ECO:0000256" key="4">
    <source>
        <dbReference type="ARBA" id="ARBA00023163"/>
    </source>
</evidence>
<evidence type="ECO:0000256" key="6">
    <source>
        <dbReference type="ARBA" id="ARBA00025751"/>
    </source>
</evidence>
<dbReference type="PANTHER" id="PTHR13946">
    <property type="entry name" value="DNA-DIRECTED RNA POLYMERASE I,II,III"/>
    <property type="match status" value="1"/>
</dbReference>
<dbReference type="HAMAP" id="MF_00261">
    <property type="entry name" value="RNApol_arch_Rpo11"/>
    <property type="match status" value="1"/>
</dbReference>
<dbReference type="GO" id="GO:0046983">
    <property type="term" value="F:protein dimerization activity"/>
    <property type="evidence" value="ECO:0007669"/>
    <property type="project" value="InterPro"/>
</dbReference>
<feature type="domain" description="DNA-directed RNA polymerase RBP11-like dimerisation" evidence="8">
    <location>
        <begin position="19"/>
        <end position="89"/>
    </location>
</feature>
<dbReference type="PANTHER" id="PTHR13946:SF28">
    <property type="entry name" value="DNA-DIRECTED RNA POLYMERASES I AND III SUBUNIT RPAC2"/>
    <property type="match status" value="1"/>
</dbReference>
<organism evidence="9">
    <name type="scientific">Ornithodoros turicata</name>
    <dbReference type="NCBI Taxonomy" id="34597"/>
    <lineage>
        <taxon>Eukaryota</taxon>
        <taxon>Metazoa</taxon>
        <taxon>Ecdysozoa</taxon>
        <taxon>Arthropoda</taxon>
        <taxon>Chelicerata</taxon>
        <taxon>Arachnida</taxon>
        <taxon>Acari</taxon>
        <taxon>Parasitiformes</taxon>
        <taxon>Ixodida</taxon>
        <taxon>Ixodoidea</taxon>
        <taxon>Argasidae</taxon>
        <taxon>Ornithodorinae</taxon>
        <taxon>Ornithodoros</taxon>
    </lineage>
</organism>
<comment type="subcellular location">
    <subcellularLocation>
        <location evidence="1">Nucleus</location>
    </subcellularLocation>
</comment>
<dbReference type="AlphaFoldDB" id="A0A2R5LGQ7"/>
<dbReference type="GO" id="GO:0006383">
    <property type="term" value="P:transcription by RNA polymerase III"/>
    <property type="evidence" value="ECO:0007669"/>
    <property type="project" value="TreeGrafter"/>
</dbReference>
<dbReference type="SUPFAM" id="SSF55257">
    <property type="entry name" value="RBP11-like subunits of RNA polymerase"/>
    <property type="match status" value="1"/>
</dbReference>
<keyword evidence="5" id="KW-0539">Nucleus</keyword>
<dbReference type="InterPro" id="IPR009025">
    <property type="entry name" value="RBP11-like_dimer"/>
</dbReference>
<accession>A0A2R5LGQ7</accession>
<dbReference type="InterPro" id="IPR036603">
    <property type="entry name" value="RBP11-like"/>
</dbReference>
<comment type="similarity">
    <text evidence="6">Belongs to the archaeal Rpo11/eukaryotic RPB11/RPC19 RNA polymerase subunit family.</text>
</comment>
<dbReference type="PROSITE" id="PS01154">
    <property type="entry name" value="RNA_POL_L_13KD"/>
    <property type="match status" value="1"/>
</dbReference>
<keyword evidence="4" id="KW-0804">Transcription</keyword>
<proteinExistence type="inferred from homology"/>
<evidence type="ECO:0000256" key="5">
    <source>
        <dbReference type="ARBA" id="ARBA00023242"/>
    </source>
</evidence>
<evidence type="ECO:0000256" key="7">
    <source>
        <dbReference type="ARBA" id="ARBA00031757"/>
    </source>
</evidence>
<dbReference type="GeneID" id="135376464"/>
<dbReference type="GO" id="GO:0006362">
    <property type="term" value="P:transcription elongation by RNA polymerase I"/>
    <property type="evidence" value="ECO:0007669"/>
    <property type="project" value="TreeGrafter"/>
</dbReference>
<evidence type="ECO:0000259" key="8">
    <source>
        <dbReference type="Pfam" id="PF13656"/>
    </source>
</evidence>
<evidence type="ECO:0000256" key="1">
    <source>
        <dbReference type="ARBA" id="ARBA00004123"/>
    </source>
</evidence>
<dbReference type="InterPro" id="IPR008193">
    <property type="entry name" value="RNA_pol_Rpb11_13-16kDa_CS"/>
</dbReference>
<dbReference type="KEGG" id="oti:135376464"/>
<dbReference type="InterPro" id="IPR033898">
    <property type="entry name" value="RNAP_AC19"/>
</dbReference>
<protein>
    <recommendedName>
        <fullName evidence="2">DNA-directed RNA polymerases I and III subunit RPAC2</fullName>
    </recommendedName>
    <alternativeName>
        <fullName evidence="7">DNA-directed RNA polymerase I subunit D</fullName>
    </alternativeName>
</protein>
<dbReference type="GO" id="GO:0005666">
    <property type="term" value="C:RNA polymerase III complex"/>
    <property type="evidence" value="ECO:0007669"/>
    <property type="project" value="TreeGrafter"/>
</dbReference>
<dbReference type="RefSeq" id="XP_064465048.1">
    <property type="nucleotide sequence ID" value="XM_064608978.1"/>
</dbReference>
<dbReference type="InterPro" id="IPR022905">
    <property type="entry name" value="Rpo11-like"/>
</dbReference>
<dbReference type="GO" id="GO:0003677">
    <property type="term" value="F:DNA binding"/>
    <property type="evidence" value="ECO:0007669"/>
    <property type="project" value="InterPro"/>
</dbReference>
<dbReference type="GO" id="GO:0003899">
    <property type="term" value="F:DNA-directed RNA polymerase activity"/>
    <property type="evidence" value="ECO:0007669"/>
    <property type="project" value="InterPro"/>
</dbReference>
<name>A0A2R5LGQ7_9ACAR</name>
<evidence type="ECO:0000256" key="3">
    <source>
        <dbReference type="ARBA" id="ARBA00022478"/>
    </source>
</evidence>
<keyword evidence="3" id="KW-0240">DNA-directed RNA polymerase</keyword>
<dbReference type="Pfam" id="PF13656">
    <property type="entry name" value="RNA_pol_L_2"/>
    <property type="match status" value="1"/>
</dbReference>
<evidence type="ECO:0000256" key="2">
    <source>
        <dbReference type="ARBA" id="ARBA00022079"/>
    </source>
</evidence>
<dbReference type="Gene3D" id="3.30.1360.10">
    <property type="entry name" value="RNA polymerase, RBP11-like subunit"/>
    <property type="match status" value="1"/>
</dbReference>
<sequence length="109" mass="12400">MVGHLKVLKTAGEDDEKCRTFLLDEEDHTLGNALRYVIMKNPDVKFCGYSIPHPSERKVHLHIETFETTAVAALKKGLQDLHEMSKHILKVFEDTVESHNATALQKMET</sequence>